<feature type="compositionally biased region" description="Basic and acidic residues" evidence="1">
    <location>
        <begin position="49"/>
        <end position="59"/>
    </location>
</feature>
<dbReference type="Proteomes" id="UP001239462">
    <property type="component" value="Unassembled WGS sequence"/>
</dbReference>
<reference evidence="2 3" key="1">
    <citation type="submission" date="2023-06" db="EMBL/GenBank/DDBJ databases">
        <title>Roseiconus lacunae JC819 isolated from Gulf of Mannar region, Tamil Nadu.</title>
        <authorList>
            <person name="Pk S."/>
            <person name="Ch S."/>
            <person name="Ch V.R."/>
        </authorList>
    </citation>
    <scope>NUCLEOTIDE SEQUENCE [LARGE SCALE GENOMIC DNA]</scope>
    <source>
        <strain evidence="2 3">JC819</strain>
    </source>
</reference>
<sequence length="259" mass="29648">MNAKTTRKPMSVDDLQALYSELRGSSAGPALMDARACFLERQMQEAHAKLSESYETYKESRRRILRQDPEKQFDAKTPDRDRQVRRLLRRQEKARDLLDRFEDFLSQLERLADKERSREEIKSKPVETDSSEGIQDEELKDVEGDSAEATTALRADAIGEDEIKLFAQLIGDRQIEFVSSRYAFRPLETTDDVLVDAVYLLRKGDRCYLLKATTDADDAEKLQCVDLANPKTQVALTASQMVRLSQKRKLVLLLPQAMA</sequence>
<feature type="compositionally biased region" description="Basic and acidic residues" evidence="1">
    <location>
        <begin position="65"/>
        <end position="81"/>
    </location>
</feature>
<gene>
    <name evidence="2" type="ORF">QTN89_24030</name>
</gene>
<dbReference type="RefSeq" id="WP_289166417.1">
    <property type="nucleotide sequence ID" value="NZ_JASZZN010000023.1"/>
</dbReference>
<accession>A0ABT7PPX7</accession>
<evidence type="ECO:0000313" key="2">
    <source>
        <dbReference type="EMBL" id="MDM4018542.1"/>
    </source>
</evidence>
<name>A0ABT7PPX7_9BACT</name>
<feature type="region of interest" description="Disordered" evidence="1">
    <location>
        <begin position="116"/>
        <end position="138"/>
    </location>
</feature>
<feature type="region of interest" description="Disordered" evidence="1">
    <location>
        <begin position="49"/>
        <end position="81"/>
    </location>
</feature>
<feature type="compositionally biased region" description="Basic and acidic residues" evidence="1">
    <location>
        <begin position="116"/>
        <end position="127"/>
    </location>
</feature>
<organism evidence="2 3">
    <name type="scientific">Roseiconus lacunae</name>
    <dbReference type="NCBI Taxonomy" id="2605694"/>
    <lineage>
        <taxon>Bacteria</taxon>
        <taxon>Pseudomonadati</taxon>
        <taxon>Planctomycetota</taxon>
        <taxon>Planctomycetia</taxon>
        <taxon>Pirellulales</taxon>
        <taxon>Pirellulaceae</taxon>
        <taxon>Roseiconus</taxon>
    </lineage>
</organism>
<proteinExistence type="predicted"/>
<dbReference type="EMBL" id="JASZZN010000023">
    <property type="protein sequence ID" value="MDM4018542.1"/>
    <property type="molecule type" value="Genomic_DNA"/>
</dbReference>
<evidence type="ECO:0000313" key="3">
    <source>
        <dbReference type="Proteomes" id="UP001239462"/>
    </source>
</evidence>
<comment type="caution">
    <text evidence="2">The sequence shown here is derived from an EMBL/GenBank/DDBJ whole genome shotgun (WGS) entry which is preliminary data.</text>
</comment>
<keyword evidence="3" id="KW-1185">Reference proteome</keyword>
<evidence type="ECO:0000256" key="1">
    <source>
        <dbReference type="SAM" id="MobiDB-lite"/>
    </source>
</evidence>
<protein>
    <submittedName>
        <fullName evidence="2">Uncharacterized protein</fullName>
    </submittedName>
</protein>